<evidence type="ECO:0000256" key="1">
    <source>
        <dbReference type="ARBA" id="ARBA00007447"/>
    </source>
</evidence>
<dbReference type="CDD" id="cd06097">
    <property type="entry name" value="Aspergillopepsin_like"/>
    <property type="match status" value="1"/>
</dbReference>
<evidence type="ECO:0000313" key="9">
    <source>
        <dbReference type="EMBL" id="OAQ65415.1"/>
    </source>
</evidence>
<dbReference type="Pfam" id="PF00026">
    <property type="entry name" value="Asp"/>
    <property type="match status" value="1"/>
</dbReference>
<evidence type="ECO:0000259" key="8">
    <source>
        <dbReference type="PROSITE" id="PS51767"/>
    </source>
</evidence>
<dbReference type="InterPro" id="IPR033121">
    <property type="entry name" value="PEPTIDASE_A1"/>
</dbReference>
<keyword evidence="10" id="KW-1185">Reference proteome</keyword>
<comment type="caution">
    <text evidence="9">The sequence shown here is derived from an EMBL/GenBank/DDBJ whole genome shotgun (WGS) entry which is preliminary data.</text>
</comment>
<dbReference type="Proteomes" id="UP000078397">
    <property type="component" value="Unassembled WGS sequence"/>
</dbReference>
<keyword evidence="6" id="KW-1015">Disulfide bond</keyword>
<evidence type="ECO:0000256" key="3">
    <source>
        <dbReference type="ARBA" id="ARBA00022750"/>
    </source>
</evidence>
<dbReference type="KEGG" id="pchm:VFPPC_06511"/>
<dbReference type="PROSITE" id="PS51767">
    <property type="entry name" value="PEPTIDASE_A1"/>
    <property type="match status" value="1"/>
</dbReference>
<dbReference type="AlphaFoldDB" id="A0A179FIG0"/>
<evidence type="ECO:0000256" key="5">
    <source>
        <dbReference type="PIRSR" id="PIRSR601461-1"/>
    </source>
</evidence>
<gene>
    <name evidence="9" type="ORF">VFPPC_06511</name>
</gene>
<dbReference type="Gene3D" id="2.40.70.10">
    <property type="entry name" value="Acid Proteases"/>
    <property type="match status" value="2"/>
</dbReference>
<dbReference type="SUPFAM" id="SSF50630">
    <property type="entry name" value="Acid proteases"/>
    <property type="match status" value="1"/>
</dbReference>
<dbReference type="EMBL" id="LSBJ02000005">
    <property type="protein sequence ID" value="OAQ65415.1"/>
    <property type="molecule type" value="Genomic_DNA"/>
</dbReference>
<dbReference type="GO" id="GO:0006508">
    <property type="term" value="P:proteolysis"/>
    <property type="evidence" value="ECO:0007669"/>
    <property type="project" value="UniProtKB-KW"/>
</dbReference>
<keyword evidence="2 7" id="KW-0645">Protease</keyword>
<dbReference type="InterPro" id="IPR001969">
    <property type="entry name" value="Aspartic_peptidase_AS"/>
</dbReference>
<dbReference type="PRINTS" id="PR00792">
    <property type="entry name" value="PEPSIN"/>
</dbReference>
<evidence type="ECO:0000256" key="2">
    <source>
        <dbReference type="ARBA" id="ARBA00022670"/>
    </source>
</evidence>
<comment type="similarity">
    <text evidence="1 7">Belongs to the peptidase A1 family.</text>
</comment>
<dbReference type="GO" id="GO:0004190">
    <property type="term" value="F:aspartic-type endopeptidase activity"/>
    <property type="evidence" value="ECO:0007669"/>
    <property type="project" value="UniProtKB-KW"/>
</dbReference>
<dbReference type="OrthoDB" id="2747330at2759"/>
<dbReference type="PROSITE" id="PS00141">
    <property type="entry name" value="ASP_PROTEASE"/>
    <property type="match status" value="2"/>
</dbReference>
<evidence type="ECO:0000313" key="10">
    <source>
        <dbReference type="Proteomes" id="UP000078397"/>
    </source>
</evidence>
<evidence type="ECO:0000256" key="4">
    <source>
        <dbReference type="ARBA" id="ARBA00022801"/>
    </source>
</evidence>
<proteinExistence type="inferred from homology"/>
<dbReference type="PANTHER" id="PTHR47966">
    <property type="entry name" value="BETA-SITE APP-CLEAVING ENZYME, ISOFORM A-RELATED"/>
    <property type="match status" value="1"/>
</dbReference>
<dbReference type="GeneID" id="28849526"/>
<reference evidence="9 10" key="1">
    <citation type="journal article" date="2016" name="PLoS Pathog.">
        <title>Biosynthesis of antibiotic leucinostatins in bio-control fungus Purpureocillium lilacinum and their inhibition on phytophthora revealed by genome mining.</title>
        <authorList>
            <person name="Wang G."/>
            <person name="Liu Z."/>
            <person name="Lin R."/>
            <person name="Li E."/>
            <person name="Mao Z."/>
            <person name="Ling J."/>
            <person name="Yang Y."/>
            <person name="Yin W.B."/>
            <person name="Xie B."/>
        </authorList>
    </citation>
    <scope>NUCLEOTIDE SEQUENCE [LARGE SCALE GENOMIC DNA]</scope>
    <source>
        <strain evidence="9">170</strain>
    </source>
</reference>
<accession>A0A179FIG0</accession>
<feature type="active site" evidence="5">
    <location>
        <position position="87"/>
    </location>
</feature>
<evidence type="ECO:0000256" key="7">
    <source>
        <dbReference type="RuleBase" id="RU000454"/>
    </source>
</evidence>
<dbReference type="STRING" id="1380566.A0A179FIG0"/>
<evidence type="ECO:0000256" key="6">
    <source>
        <dbReference type="PIRSR" id="PIRSR601461-2"/>
    </source>
</evidence>
<organism evidence="9 10">
    <name type="scientific">Pochonia chlamydosporia 170</name>
    <dbReference type="NCBI Taxonomy" id="1380566"/>
    <lineage>
        <taxon>Eukaryota</taxon>
        <taxon>Fungi</taxon>
        <taxon>Dikarya</taxon>
        <taxon>Ascomycota</taxon>
        <taxon>Pezizomycotina</taxon>
        <taxon>Sordariomycetes</taxon>
        <taxon>Hypocreomycetidae</taxon>
        <taxon>Hypocreales</taxon>
        <taxon>Clavicipitaceae</taxon>
        <taxon>Pochonia</taxon>
    </lineage>
</organism>
<keyword evidence="3 7" id="KW-0064">Aspartyl protease</keyword>
<feature type="domain" description="Peptidase A1" evidence="8">
    <location>
        <begin position="69"/>
        <end position="381"/>
    </location>
</feature>
<feature type="active site" evidence="5">
    <location>
        <position position="272"/>
    </location>
</feature>
<sequence>MIPLAVKQAPLWSLYATALAQPLVAPQSYPLTFLSRTSGKPPGISSHILTRTNKCGTEYLRPYTWDSQYFIRVDVGTPPQSLKLILDTGSSDLWTFSPQVPPSQQQGHDLYDPRLSSTSKHLENATWAVKYGDGSSSNGNVFMDTVSIGGIRHSSQAVEAAQNVSIEFYGNPRADGIIGFGFSQKNKVKPTAQKTWFDNIKGSLGRGLFTLDLRHDDSSSIDFGWINHTKYFGDVVYLPVDVTHQGAWGFNISGFRVADDAPVDLVTTAIADSGTSLLITNEAVLKSYYAKVPGATFSSPPLWTFPCDAKLPPFTVLLHGMEVKIPPSYINFGPTNEDPNLCYGGLESNAGLKSGLSIFGITFLKSLFVVYDADEMRIGFAHKSLRL</sequence>
<keyword evidence="4 7" id="KW-0378">Hydrolase</keyword>
<dbReference type="RefSeq" id="XP_018142729.1">
    <property type="nucleotide sequence ID" value="XM_018285532.1"/>
</dbReference>
<dbReference type="InterPro" id="IPR021109">
    <property type="entry name" value="Peptidase_aspartic_dom_sf"/>
</dbReference>
<feature type="disulfide bond" evidence="6">
    <location>
        <begin position="307"/>
        <end position="342"/>
    </location>
</feature>
<name>A0A179FIG0_METCM</name>
<dbReference type="PANTHER" id="PTHR47966:SF2">
    <property type="entry name" value="ASPERGILLOPEPSIN-1-RELATED"/>
    <property type="match status" value="1"/>
</dbReference>
<protein>
    <submittedName>
        <fullName evidence="9">Peptidase A1</fullName>
    </submittedName>
</protein>
<dbReference type="InterPro" id="IPR001461">
    <property type="entry name" value="Aspartic_peptidase_A1"/>
</dbReference>
<dbReference type="InterPro" id="IPR034163">
    <property type="entry name" value="Aspergillopepsin-like_cat_dom"/>
</dbReference>